<protein>
    <recommendedName>
        <fullName evidence="3">DUF3221 domain-containing protein</fullName>
    </recommendedName>
</protein>
<evidence type="ECO:0000313" key="2">
    <source>
        <dbReference type="Proteomes" id="UP000094707"/>
    </source>
</evidence>
<dbReference type="InterPro" id="IPR021598">
    <property type="entry name" value="DUF3221"/>
</dbReference>
<gene>
    <name evidence="1" type="ORF">MCBB_2133</name>
</gene>
<accession>A0A1D3L558</accession>
<dbReference type="KEGG" id="mcub:MCBB_2133"/>
<reference evidence="1 2" key="1">
    <citation type="submission" date="2016-08" db="EMBL/GenBank/DDBJ databases">
        <authorList>
            <person name="Seilhamer J.J."/>
        </authorList>
    </citation>
    <scope>NUCLEOTIDE SEQUENCE [LARGE SCALE GENOMIC DNA]</scope>
    <source>
        <strain evidence="1">Buetzberg</strain>
    </source>
</reference>
<sequence length="126" mass="13523">MKVITLIALLSVMFIGVIYGVLYATGDTPADMNGSIVGVCQNDQMMDYSSSNSILVDGVVTDGNQHGNVSVIVTNETQIFKKQGNKQISSSFSSFKPGQKVEIQFSGPIMESYPPQVRAGQIVISD</sequence>
<proteinExistence type="predicted"/>
<dbReference type="AlphaFoldDB" id="A0A1D3L558"/>
<keyword evidence="2" id="KW-1185">Reference proteome</keyword>
<evidence type="ECO:0008006" key="3">
    <source>
        <dbReference type="Google" id="ProtNLM"/>
    </source>
</evidence>
<dbReference type="Pfam" id="PF11518">
    <property type="entry name" value="DUF3221"/>
    <property type="match status" value="1"/>
</dbReference>
<evidence type="ECO:0000313" key="1">
    <source>
        <dbReference type="EMBL" id="SCG86675.1"/>
    </source>
</evidence>
<dbReference type="EMBL" id="LT607756">
    <property type="protein sequence ID" value="SCG86675.1"/>
    <property type="molecule type" value="Genomic_DNA"/>
</dbReference>
<organism evidence="1 2">
    <name type="scientific">Methanobacterium congolense</name>
    <dbReference type="NCBI Taxonomy" id="118062"/>
    <lineage>
        <taxon>Archaea</taxon>
        <taxon>Methanobacteriati</taxon>
        <taxon>Methanobacteriota</taxon>
        <taxon>Methanomada group</taxon>
        <taxon>Methanobacteria</taxon>
        <taxon>Methanobacteriales</taxon>
        <taxon>Methanobacteriaceae</taxon>
        <taxon>Methanobacterium</taxon>
    </lineage>
</organism>
<dbReference type="Proteomes" id="UP000094707">
    <property type="component" value="Chromosome I"/>
</dbReference>
<dbReference type="RefSeq" id="WP_071907716.1">
    <property type="nucleotide sequence ID" value="NZ_LT607756.1"/>
</dbReference>
<dbReference type="OrthoDB" id="69515at2157"/>
<dbReference type="GeneID" id="30412969"/>
<name>A0A1D3L558_9EURY</name>